<reference evidence="2" key="1">
    <citation type="submission" date="2025-08" db="UniProtKB">
        <authorList>
            <consortium name="Ensembl"/>
        </authorList>
    </citation>
    <scope>IDENTIFICATION</scope>
</reference>
<reference evidence="2" key="2">
    <citation type="submission" date="2025-09" db="UniProtKB">
        <authorList>
            <consortium name="Ensembl"/>
        </authorList>
    </citation>
    <scope>IDENTIFICATION</scope>
</reference>
<dbReference type="SUPFAM" id="SSF53098">
    <property type="entry name" value="Ribonuclease H-like"/>
    <property type="match status" value="1"/>
</dbReference>
<protein>
    <recommendedName>
        <fullName evidence="1">Integrase catalytic domain-containing protein</fullName>
    </recommendedName>
</protein>
<dbReference type="GeneTree" id="ENSGT00940000163772"/>
<proteinExistence type="predicted"/>
<feature type="domain" description="Integrase catalytic" evidence="1">
    <location>
        <begin position="34"/>
        <end position="193"/>
    </location>
</feature>
<dbReference type="PANTHER" id="PTHR37984:SF15">
    <property type="entry name" value="INTEGRASE CATALYTIC DOMAIN-CONTAINING PROTEIN"/>
    <property type="match status" value="1"/>
</dbReference>
<dbReference type="OMA" id="IASILPX"/>
<dbReference type="AlphaFoldDB" id="A0A8C5CMX5"/>
<dbReference type="GO" id="GO:0015074">
    <property type="term" value="P:DNA integration"/>
    <property type="evidence" value="ECO:0007669"/>
    <property type="project" value="InterPro"/>
</dbReference>
<dbReference type="FunFam" id="3.30.420.10:FF:000032">
    <property type="entry name" value="Retrovirus-related Pol polyprotein from transposon 297-like Protein"/>
    <property type="match status" value="1"/>
</dbReference>
<organism evidence="2 3">
    <name type="scientific">Gadus morhua</name>
    <name type="common">Atlantic cod</name>
    <dbReference type="NCBI Taxonomy" id="8049"/>
    <lineage>
        <taxon>Eukaryota</taxon>
        <taxon>Metazoa</taxon>
        <taxon>Chordata</taxon>
        <taxon>Craniata</taxon>
        <taxon>Vertebrata</taxon>
        <taxon>Euteleostomi</taxon>
        <taxon>Actinopterygii</taxon>
        <taxon>Neopterygii</taxon>
        <taxon>Teleostei</taxon>
        <taxon>Neoteleostei</taxon>
        <taxon>Acanthomorphata</taxon>
        <taxon>Zeiogadaria</taxon>
        <taxon>Gadariae</taxon>
        <taxon>Gadiformes</taxon>
        <taxon>Gadoidei</taxon>
        <taxon>Gadidae</taxon>
        <taxon>Gadus</taxon>
    </lineage>
</organism>
<dbReference type="InterPro" id="IPR036397">
    <property type="entry name" value="RNaseH_sf"/>
</dbReference>
<evidence type="ECO:0000259" key="1">
    <source>
        <dbReference type="PROSITE" id="PS50994"/>
    </source>
</evidence>
<dbReference type="Proteomes" id="UP000694546">
    <property type="component" value="Chromosome 7"/>
</dbReference>
<dbReference type="Gene3D" id="3.30.420.10">
    <property type="entry name" value="Ribonuclease H-like superfamily/Ribonuclease H"/>
    <property type="match status" value="1"/>
</dbReference>
<evidence type="ECO:0000313" key="3">
    <source>
        <dbReference type="Proteomes" id="UP000694546"/>
    </source>
</evidence>
<dbReference type="InterPro" id="IPR056924">
    <property type="entry name" value="SH3_Tf2-1"/>
</dbReference>
<dbReference type="InterPro" id="IPR001584">
    <property type="entry name" value="Integrase_cat-core"/>
</dbReference>
<dbReference type="InterPro" id="IPR012337">
    <property type="entry name" value="RNaseH-like_sf"/>
</dbReference>
<dbReference type="Ensembl" id="ENSGMOT00000059279.1">
    <property type="protein sequence ID" value="ENSGMOP00000062346.1"/>
    <property type="gene ID" value="ENSGMOG00000035671.1"/>
</dbReference>
<sequence>MDADVRAFIAACATCARNKTSTRSRSGLLRPLPIPSRPWSHIALDFVTGLPTSEGNTTILTVIDRFSKGAHFIALPKLSSSRETADLLVQHVFRLHGIPVDIVSDRGPQFTSQVWRAFCAALGATPSLSSGFHPQSNGQSERVNQEMEAALRCISHANPSSWNSQLPWVEYAHNTLVNASSGLSPFMASLGYQPALFPELEEEISVPSVQAHMRRCRRTWKRTRAALVRASFRSQLQANRRRLPAPLYVPGQRVWLRAKDLPLKGISPKISPRFIGPFEIEAIINPCAVRLRLPPSLRIHPTFHVSQVKPVSSS</sequence>
<dbReference type="PROSITE" id="PS50994">
    <property type="entry name" value="INTEGRASE"/>
    <property type="match status" value="1"/>
</dbReference>
<dbReference type="GO" id="GO:0003676">
    <property type="term" value="F:nucleic acid binding"/>
    <property type="evidence" value="ECO:0007669"/>
    <property type="project" value="InterPro"/>
</dbReference>
<dbReference type="Pfam" id="PF24626">
    <property type="entry name" value="SH3_Tf2-1"/>
    <property type="match status" value="1"/>
</dbReference>
<dbReference type="PANTHER" id="PTHR37984">
    <property type="entry name" value="PROTEIN CBG26694"/>
    <property type="match status" value="1"/>
</dbReference>
<keyword evidence="3" id="KW-1185">Reference proteome</keyword>
<accession>A0A8C5CMX5</accession>
<dbReference type="Pfam" id="PF00665">
    <property type="entry name" value="rve"/>
    <property type="match status" value="1"/>
</dbReference>
<dbReference type="InterPro" id="IPR050951">
    <property type="entry name" value="Retrovirus_Pol_polyprotein"/>
</dbReference>
<evidence type="ECO:0000313" key="2">
    <source>
        <dbReference type="Ensembl" id="ENSGMOP00000062346.1"/>
    </source>
</evidence>
<name>A0A8C5CMX5_GADMO</name>